<feature type="compositionally biased region" description="Basic residues" evidence="1">
    <location>
        <begin position="493"/>
        <end position="504"/>
    </location>
</feature>
<dbReference type="Pfam" id="PF10536">
    <property type="entry name" value="PMD"/>
    <property type="match status" value="1"/>
</dbReference>
<gene>
    <name evidence="3" type="ordered locus">AXX17_At4g18790</name>
</gene>
<dbReference type="EMBL" id="LUHQ01000004">
    <property type="protein sequence ID" value="OAO97617.1"/>
    <property type="molecule type" value="Genomic_DNA"/>
</dbReference>
<dbReference type="AlphaFoldDB" id="A0A178UW92"/>
<dbReference type="InterPro" id="IPR044824">
    <property type="entry name" value="MAIN-like"/>
</dbReference>
<reference evidence="4" key="1">
    <citation type="journal article" date="2016" name="Proc. Natl. Acad. Sci. U.S.A.">
        <title>Chromosome-level assembly of Arabidopsis thaliana Ler reveals the extent of translocation and inversion polymorphisms.</title>
        <authorList>
            <person name="Zapata L."/>
            <person name="Ding J."/>
            <person name="Willing E.M."/>
            <person name="Hartwig B."/>
            <person name="Bezdan D."/>
            <person name="Jiao W.B."/>
            <person name="Patel V."/>
            <person name="Velikkakam James G."/>
            <person name="Koornneef M."/>
            <person name="Ossowski S."/>
            <person name="Schneeberger K."/>
        </authorList>
    </citation>
    <scope>NUCLEOTIDE SEQUENCE [LARGE SCALE GENOMIC DNA]</scope>
    <source>
        <strain evidence="4">cv. Landsberg erecta</strain>
    </source>
</reference>
<protein>
    <recommendedName>
        <fullName evidence="2">Aminotransferase-like plant mobile domain-containing protein</fullName>
    </recommendedName>
</protein>
<dbReference type="Proteomes" id="UP000078284">
    <property type="component" value="Chromosome 4"/>
</dbReference>
<dbReference type="PANTHER" id="PTHR46033:SF33">
    <property type="entry name" value="AMINOTRANSFERASE-LIKE, PLANT MOBILE DOMAIN FAMILY PROTEIN"/>
    <property type="match status" value="1"/>
</dbReference>
<accession>A0A178UW92</accession>
<comment type="caution">
    <text evidence="3">The sequence shown here is derived from an EMBL/GenBank/DDBJ whole genome shotgun (WGS) entry which is preliminary data.</text>
</comment>
<evidence type="ECO:0000256" key="1">
    <source>
        <dbReference type="SAM" id="MobiDB-lite"/>
    </source>
</evidence>
<evidence type="ECO:0000313" key="3">
    <source>
        <dbReference type="EMBL" id="OAO97617.1"/>
    </source>
</evidence>
<dbReference type="GO" id="GO:0010073">
    <property type="term" value="P:meristem maintenance"/>
    <property type="evidence" value="ECO:0007669"/>
    <property type="project" value="InterPro"/>
</dbReference>
<name>A0A178UW92_ARATH</name>
<dbReference type="InterPro" id="IPR019557">
    <property type="entry name" value="AminoTfrase-like_pln_mobile"/>
</dbReference>
<proteinExistence type="predicted"/>
<feature type="compositionally biased region" description="Basic and acidic residues" evidence="1">
    <location>
        <begin position="555"/>
        <end position="570"/>
    </location>
</feature>
<feature type="compositionally biased region" description="Acidic residues" evidence="1">
    <location>
        <begin position="508"/>
        <end position="544"/>
    </location>
</feature>
<evidence type="ECO:0000313" key="4">
    <source>
        <dbReference type="Proteomes" id="UP000078284"/>
    </source>
</evidence>
<feature type="domain" description="Aminotransferase-like plant mobile" evidence="2">
    <location>
        <begin position="97"/>
        <end position="442"/>
    </location>
</feature>
<evidence type="ECO:0000259" key="2">
    <source>
        <dbReference type="Pfam" id="PF10536"/>
    </source>
</evidence>
<sequence>MDSTSRDDDLVEEREEHMVSYSENNSRPIMKKAHFLKPFVTSSIDGFQGMLRPSPSPELKASSLSVSFRGWRLPNKKFQFWVKKMVALHKPTWLKSGIFEAIKASTYRIHKNPSLILSLAQNWCPETNTFVFPWGEATITLEDVNVLLGFSISGSSVFASLQSSEMKEAVEKLQKRCQGSMKQESWISSFVDDEMEHEAFLVLWLSKFVFPDKFCSSISSDVFPLAVRLARGERIAFAPAVLANLYNDLGHICVLASIQNVLASSLFKLVQVWIWERFKSIRPEAKVIPRGQPRIAQWSGLKQRFKNVGLIIFHGNFDWRPYSEPLENWNPPRFYVEEAKWVRIDESLDGDYDDDDEFVSFARCVRVSKLVGIGVVENYYPNRVAMQFGLAQDVPVLGTNHRRNFTEEEAWDDYNKPLVGLKLYFPSRVATASVTTRYRDWWAKSVSEMRKESMETFNVSSTVDHYDDSDDDIPLKIVPLSQVYQKLDDEMKKAKHSTNKRRKRAREDDESAAETEDDESADTEDDESADTEDDESAETEDDDNMTIAQRINSRKKSDDIENTEGERSRLAADNNVSGLPQKLAYGDETVATTQEETEQKNNENKSSNGVAAEKEEDDERLKQRKLAIKELALKTEARMLKVENTLAKIKQWKLTRLHTKKPLVSS</sequence>
<feature type="region of interest" description="Disordered" evidence="1">
    <location>
        <begin position="489"/>
        <end position="621"/>
    </location>
</feature>
<dbReference type="ExpressionAtlas" id="A0A178UW92">
    <property type="expression patterns" value="baseline and differential"/>
</dbReference>
<dbReference type="PANTHER" id="PTHR46033">
    <property type="entry name" value="PROTEIN MAIN-LIKE 2"/>
    <property type="match status" value="1"/>
</dbReference>
<organism evidence="3 4">
    <name type="scientific">Arabidopsis thaliana</name>
    <name type="common">Mouse-ear cress</name>
    <dbReference type="NCBI Taxonomy" id="3702"/>
    <lineage>
        <taxon>Eukaryota</taxon>
        <taxon>Viridiplantae</taxon>
        <taxon>Streptophyta</taxon>
        <taxon>Embryophyta</taxon>
        <taxon>Tracheophyta</taxon>
        <taxon>Spermatophyta</taxon>
        <taxon>Magnoliopsida</taxon>
        <taxon>eudicotyledons</taxon>
        <taxon>Gunneridae</taxon>
        <taxon>Pentapetalae</taxon>
        <taxon>rosids</taxon>
        <taxon>malvids</taxon>
        <taxon>Brassicales</taxon>
        <taxon>Brassicaceae</taxon>
        <taxon>Camelineae</taxon>
        <taxon>Arabidopsis</taxon>
    </lineage>
</organism>